<dbReference type="RefSeq" id="WP_169528082.1">
    <property type="nucleotide sequence ID" value="NZ_JAAMPU010000107.1"/>
</dbReference>
<dbReference type="GO" id="GO:0008897">
    <property type="term" value="F:holo-[acyl-carrier-protein] synthase activity"/>
    <property type="evidence" value="ECO:0007669"/>
    <property type="project" value="InterPro"/>
</dbReference>
<dbReference type="Gene3D" id="3.90.470.20">
    <property type="entry name" value="4'-phosphopantetheinyl transferase domain"/>
    <property type="match status" value="1"/>
</dbReference>
<evidence type="ECO:0000256" key="1">
    <source>
        <dbReference type="ARBA" id="ARBA00022679"/>
    </source>
</evidence>
<accession>A0A972JJ44</accession>
<comment type="caution">
    <text evidence="3">The sequence shown here is derived from an EMBL/GenBank/DDBJ whole genome shotgun (WGS) entry which is preliminary data.</text>
</comment>
<dbReference type="InterPro" id="IPR037143">
    <property type="entry name" value="4-PPantetheinyl_Trfase_dom_sf"/>
</dbReference>
<reference evidence="3" key="1">
    <citation type="submission" date="2020-02" db="EMBL/GenBank/DDBJ databases">
        <title>Flavobacterium sp. genome.</title>
        <authorList>
            <person name="Jung H.S."/>
            <person name="Baek J.H."/>
            <person name="Jeon C.O."/>
        </authorList>
    </citation>
    <scope>NUCLEOTIDE SEQUENCE</scope>
    <source>
        <strain evidence="3">SE-s28</strain>
    </source>
</reference>
<dbReference type="Pfam" id="PF01648">
    <property type="entry name" value="ACPS"/>
    <property type="match status" value="1"/>
</dbReference>
<protein>
    <submittedName>
        <fullName evidence="3">4-phosphopantetheinyl transferase family protein</fullName>
    </submittedName>
</protein>
<dbReference type="GO" id="GO:0000287">
    <property type="term" value="F:magnesium ion binding"/>
    <property type="evidence" value="ECO:0007669"/>
    <property type="project" value="InterPro"/>
</dbReference>
<dbReference type="AlphaFoldDB" id="A0A972JJ44"/>
<dbReference type="InterPro" id="IPR008278">
    <property type="entry name" value="4-PPantetheinyl_Trfase_dom"/>
</dbReference>
<dbReference type="Proteomes" id="UP000712080">
    <property type="component" value="Unassembled WGS sequence"/>
</dbReference>
<evidence type="ECO:0000259" key="2">
    <source>
        <dbReference type="Pfam" id="PF01648"/>
    </source>
</evidence>
<feature type="domain" description="4'-phosphopantetheinyl transferase" evidence="2">
    <location>
        <begin position="2"/>
        <end position="87"/>
    </location>
</feature>
<evidence type="ECO:0000313" key="4">
    <source>
        <dbReference type="Proteomes" id="UP000712080"/>
    </source>
</evidence>
<dbReference type="SUPFAM" id="SSF56214">
    <property type="entry name" value="4'-phosphopantetheinyl transferase"/>
    <property type="match status" value="1"/>
</dbReference>
<gene>
    <name evidence="3" type="ORF">G6047_13115</name>
</gene>
<dbReference type="EMBL" id="JAAMPU010000107">
    <property type="protein sequence ID" value="NMH28978.1"/>
    <property type="molecule type" value="Genomic_DNA"/>
</dbReference>
<name>A0A972JJ44_9FLAO</name>
<keyword evidence="1 3" id="KW-0808">Transferase</keyword>
<proteinExistence type="predicted"/>
<organism evidence="3 4">
    <name type="scientific">Flavobacterium silvaticum</name>
    <dbReference type="NCBI Taxonomy" id="1852020"/>
    <lineage>
        <taxon>Bacteria</taxon>
        <taxon>Pseudomonadati</taxon>
        <taxon>Bacteroidota</taxon>
        <taxon>Flavobacteriia</taxon>
        <taxon>Flavobacteriales</taxon>
        <taxon>Flavobacteriaceae</taxon>
        <taxon>Flavobacterium</taxon>
    </lineage>
</organism>
<keyword evidence="4" id="KW-1185">Reference proteome</keyword>
<evidence type="ECO:0000313" key="3">
    <source>
        <dbReference type="EMBL" id="NMH28978.1"/>
    </source>
</evidence>
<sequence length="159" mass="18303">MIGNDVIDLDLASRQSNWKRPRFLDKLFTGFEKELILSSADPEKKVWDLWSRKEAAYKIVNRETGERLFNPTAFECLDDGANGKIKYQSQILSTKTFYNTSRIHTVCSEGEKLLEKIGYCSRIQISKPDGFPVFVQNEDTFPASVSHHGRFISCVYLNR</sequence>